<comment type="subcellular location">
    <subcellularLocation>
        <location evidence="1">Nucleus</location>
    </subcellularLocation>
</comment>
<evidence type="ECO:0000259" key="10">
    <source>
        <dbReference type="Pfam" id="PF17745"/>
    </source>
</evidence>
<keyword evidence="5" id="KW-0539">Nucleus</keyword>
<comment type="subunit">
    <text evidence="3">The RNase H2 complex is a heterotrimer composed of the catalytic subunit RNASEH2A and the non-catalytic subunits RNASEH2B and RNASEH2C.</text>
</comment>
<feature type="region of interest" description="Disordered" evidence="8">
    <location>
        <begin position="238"/>
        <end position="291"/>
    </location>
</feature>
<dbReference type="GeneID" id="549083"/>
<dbReference type="CTD" id="79621"/>
<dbReference type="RefSeq" id="XP_012812404.1">
    <property type="nucleotide sequence ID" value="XM_012956950.3"/>
</dbReference>
<gene>
    <name evidence="12 13" type="primary">rnaseh2b</name>
</gene>
<name>A0A8J0SEI9_XENTR</name>
<comment type="similarity">
    <text evidence="2">Belongs to the RNase H2 subunit B family.</text>
</comment>
<dbReference type="InterPro" id="IPR019024">
    <property type="entry name" value="RNase_H2_suB_wHTH"/>
</dbReference>
<evidence type="ECO:0000256" key="2">
    <source>
        <dbReference type="ARBA" id="ARBA00009823"/>
    </source>
</evidence>
<feature type="domain" description="Rnh202 triple barrel" evidence="10">
    <location>
        <begin position="38"/>
        <end position="98"/>
    </location>
</feature>
<comment type="function">
    <text evidence="6">Non catalytic subunit of RNase H2, an endonuclease that specifically degrades the RNA of RNA:DNA hybrids. Participates in DNA replication, possibly by mediating the removal of lagging-strand Okazaki fragment RNA primers during DNA replication. Mediates the excision of single ribonucleotides from DNA:RNA duplexes.</text>
</comment>
<evidence type="ECO:0000256" key="1">
    <source>
        <dbReference type="ARBA" id="ARBA00004123"/>
    </source>
</evidence>
<accession>A0A8J0SEI9</accession>
<dbReference type="Xenbase" id="XB-GENE-1004443">
    <property type="gene designation" value="rnaseh2b"/>
</dbReference>
<dbReference type="PANTHER" id="PTHR13383:SF11">
    <property type="entry name" value="RIBONUCLEASE H2 SUBUNIT B"/>
    <property type="match status" value="1"/>
</dbReference>
<dbReference type="Pfam" id="PF09468">
    <property type="entry name" value="RNase_H2-Ydr279"/>
    <property type="match status" value="1"/>
</dbReference>
<sequence length="312" mass="34978">MVSRRQRPGSGQSEQWVLLAPGTLGCVESLSDDAKNLSDKTIFAKLRAPCTDKGSMFLFIDSGQQICEVKAFHEEYRSWFIGQTVQQDGRLLIATPIDPMFLVLHYLIKADKEQGKFQPVEQIVVDEEFPSCSMLLQCTPVSKSLHHVTEEKEIGSKKFYKYSKEKTLVWLKKKVELTVKVLKSSNICVGGGVQSATFIRNTQGSDVKEEDYTRYAHGLISEYLTEDLREDLSKYLGLPDLSSPTPEPPVKKRKVSEAPVEAEEDYTKFNSDSKNKKSNSKMTAAQKSLAKVDKSGMKNISAFFSPKAKATK</sequence>
<dbReference type="FunFam" id="1.10.20.120:FF:000001">
    <property type="entry name" value="Ribonuclease H2 subunit B"/>
    <property type="match status" value="1"/>
</dbReference>
<dbReference type="CDD" id="cd09270">
    <property type="entry name" value="RNase_H2-B"/>
    <property type="match status" value="1"/>
</dbReference>
<dbReference type="FunFam" id="2.20.25.530:FF:000001">
    <property type="entry name" value="Ribonuclease H2 subunit B"/>
    <property type="match status" value="1"/>
</dbReference>
<dbReference type="PANTHER" id="PTHR13383">
    <property type="entry name" value="RIBONUCLEASE H2 SUBUNIT B"/>
    <property type="match status" value="1"/>
</dbReference>
<evidence type="ECO:0000256" key="3">
    <source>
        <dbReference type="ARBA" id="ARBA00011277"/>
    </source>
</evidence>
<dbReference type="Proteomes" id="UP000008143">
    <property type="component" value="Chromosome 2"/>
</dbReference>
<dbReference type="Gene3D" id="1.10.20.120">
    <property type="match status" value="1"/>
</dbReference>
<dbReference type="PROSITE" id="PS51257">
    <property type="entry name" value="PROKAR_LIPOPROTEIN"/>
    <property type="match status" value="1"/>
</dbReference>
<evidence type="ECO:0000313" key="12">
    <source>
        <dbReference type="RefSeq" id="XP_012812404.1"/>
    </source>
</evidence>
<dbReference type="InterPro" id="IPR041195">
    <property type="entry name" value="Rnh202_N"/>
</dbReference>
<evidence type="ECO:0000259" key="9">
    <source>
        <dbReference type="Pfam" id="PF09468"/>
    </source>
</evidence>
<proteinExistence type="inferred from homology"/>
<dbReference type="AlphaFoldDB" id="A0A8J0SEI9"/>
<dbReference type="GO" id="GO:0032299">
    <property type="term" value="C:ribonuclease H2 complex"/>
    <property type="evidence" value="ECO:0007669"/>
    <property type="project" value="InterPro"/>
</dbReference>
<evidence type="ECO:0000256" key="5">
    <source>
        <dbReference type="ARBA" id="ARBA00023242"/>
    </source>
</evidence>
<evidence type="ECO:0000256" key="4">
    <source>
        <dbReference type="ARBA" id="ARBA00019062"/>
    </source>
</evidence>
<dbReference type="OrthoDB" id="29098at2759"/>
<organism evidence="11 12">
    <name type="scientific">Xenopus tropicalis</name>
    <name type="common">Western clawed frog</name>
    <name type="synonym">Silurana tropicalis</name>
    <dbReference type="NCBI Taxonomy" id="8364"/>
    <lineage>
        <taxon>Eukaryota</taxon>
        <taxon>Metazoa</taxon>
        <taxon>Chordata</taxon>
        <taxon>Craniata</taxon>
        <taxon>Vertebrata</taxon>
        <taxon>Euteleostomi</taxon>
        <taxon>Amphibia</taxon>
        <taxon>Batrachia</taxon>
        <taxon>Anura</taxon>
        <taxon>Pipoidea</taxon>
        <taxon>Pipidae</taxon>
        <taxon>Xenopodinae</taxon>
        <taxon>Xenopus</taxon>
        <taxon>Silurana</taxon>
    </lineage>
</organism>
<evidence type="ECO:0000313" key="11">
    <source>
        <dbReference type="Proteomes" id="UP000008143"/>
    </source>
</evidence>
<protein>
    <recommendedName>
        <fullName evidence="4">Ribonuclease H2 subunit B</fullName>
    </recommendedName>
    <alternativeName>
        <fullName evidence="7">Ribonuclease HI subunit B</fullName>
    </alternativeName>
</protein>
<keyword evidence="11" id="KW-1185">Reference proteome</keyword>
<evidence type="ECO:0000256" key="8">
    <source>
        <dbReference type="SAM" id="MobiDB-lite"/>
    </source>
</evidence>
<dbReference type="GO" id="GO:0006139">
    <property type="term" value="P:nucleobase-containing compound metabolic process"/>
    <property type="evidence" value="ECO:0007669"/>
    <property type="project" value="UniProtKB-ARBA"/>
</dbReference>
<evidence type="ECO:0000256" key="7">
    <source>
        <dbReference type="ARBA" id="ARBA00033464"/>
    </source>
</evidence>
<dbReference type="AGR" id="Xenbase:XB-GENE-1004443"/>
<feature type="compositionally biased region" description="Basic and acidic residues" evidence="8">
    <location>
        <begin position="265"/>
        <end position="275"/>
    </location>
</feature>
<dbReference type="InterPro" id="IPR040456">
    <property type="entry name" value="RNase_H2_suB"/>
</dbReference>
<dbReference type="OMA" id="AQWVLIA"/>
<reference evidence="12" key="1">
    <citation type="submission" date="2025-08" db="UniProtKB">
        <authorList>
            <consortium name="RefSeq"/>
        </authorList>
    </citation>
    <scope>IDENTIFICATION</scope>
    <source>
        <strain evidence="12">Nigerian</strain>
        <tissue evidence="12">Liver and blood</tissue>
    </source>
</reference>
<feature type="domain" description="Ribonuclease H2 subunit B wHTH" evidence="9">
    <location>
        <begin position="101"/>
        <end position="232"/>
    </location>
</feature>
<evidence type="ECO:0000313" key="13">
    <source>
        <dbReference type="Xenbase" id="XB-GENE-1004443"/>
    </source>
</evidence>
<dbReference type="Gene3D" id="2.20.25.530">
    <property type="match status" value="1"/>
</dbReference>
<dbReference type="Pfam" id="PF17745">
    <property type="entry name" value="Ydr279_N"/>
    <property type="match status" value="1"/>
</dbReference>
<evidence type="ECO:0000256" key="6">
    <source>
        <dbReference type="ARBA" id="ARBA00024778"/>
    </source>
</evidence>
<dbReference type="GO" id="GO:0005634">
    <property type="term" value="C:nucleus"/>
    <property type="evidence" value="ECO:0007669"/>
    <property type="project" value="UniProtKB-SubCell"/>
</dbReference>